<evidence type="ECO:0000256" key="1">
    <source>
        <dbReference type="ARBA" id="ARBA00022515"/>
    </source>
</evidence>
<feature type="binding site" evidence="11">
    <location>
        <position position="526"/>
    </location>
    <ligand>
        <name>Zn(2+)</name>
        <dbReference type="ChEBI" id="CHEBI:29105"/>
        <label>1</label>
    </ligand>
</feature>
<dbReference type="InterPro" id="IPR001650">
    <property type="entry name" value="Helicase_C-like"/>
</dbReference>
<name>A0ABS8ENP6_9FLAO</name>
<feature type="binding site" evidence="11">
    <location>
        <position position="563"/>
    </location>
    <ligand>
        <name>Zn(2+)</name>
        <dbReference type="ChEBI" id="CHEBI:29105"/>
        <label>1</label>
    </ligand>
</feature>
<feature type="domain" description="Helicase ATP-binding" evidence="12">
    <location>
        <begin position="291"/>
        <end position="460"/>
    </location>
</feature>
<dbReference type="PANTHER" id="PTHR30580:SF0">
    <property type="entry name" value="PRIMOSOMAL PROTEIN N"/>
    <property type="match status" value="1"/>
</dbReference>
<proteinExistence type="inferred from homology"/>
<keyword evidence="2 11" id="KW-0235">DNA replication</keyword>
<dbReference type="Proteomes" id="UP000778797">
    <property type="component" value="Unassembled WGS sequence"/>
</dbReference>
<evidence type="ECO:0000256" key="11">
    <source>
        <dbReference type="HAMAP-Rule" id="MF_00983"/>
    </source>
</evidence>
<keyword evidence="9 11" id="KW-0238">DNA-binding</keyword>
<dbReference type="InterPro" id="IPR041236">
    <property type="entry name" value="PriA_C"/>
</dbReference>
<gene>
    <name evidence="11 14" type="primary">priA</name>
    <name evidence="14" type="ORF">J1C55_09575</name>
</gene>
<keyword evidence="1 11" id="KW-0639">Primosome</keyword>
<evidence type="ECO:0000256" key="6">
    <source>
        <dbReference type="ARBA" id="ARBA00022806"/>
    </source>
</evidence>
<dbReference type="HAMAP" id="MF_00983">
    <property type="entry name" value="PriA"/>
    <property type="match status" value="1"/>
</dbReference>
<evidence type="ECO:0000256" key="2">
    <source>
        <dbReference type="ARBA" id="ARBA00022705"/>
    </source>
</evidence>
<evidence type="ECO:0000259" key="12">
    <source>
        <dbReference type="PROSITE" id="PS51192"/>
    </source>
</evidence>
<feature type="binding site" evidence="11">
    <location>
        <position position="566"/>
    </location>
    <ligand>
        <name>Zn(2+)</name>
        <dbReference type="ChEBI" id="CHEBI:29105"/>
        <label>1</label>
    </ligand>
</feature>
<keyword evidence="5 11" id="KW-0378">Hydrolase</keyword>
<dbReference type="InterPro" id="IPR011545">
    <property type="entry name" value="DEAD/DEAH_box_helicase_dom"/>
</dbReference>
<evidence type="ECO:0000256" key="9">
    <source>
        <dbReference type="ARBA" id="ARBA00023125"/>
    </source>
</evidence>
<dbReference type="SMART" id="SM00490">
    <property type="entry name" value="HELICc"/>
    <property type="match status" value="1"/>
</dbReference>
<evidence type="ECO:0000259" key="13">
    <source>
        <dbReference type="PROSITE" id="PS51194"/>
    </source>
</evidence>
<dbReference type="CDD" id="cd18804">
    <property type="entry name" value="SF2_C_priA"/>
    <property type="match status" value="1"/>
</dbReference>
<dbReference type="CDD" id="cd17929">
    <property type="entry name" value="DEXHc_priA"/>
    <property type="match status" value="1"/>
</dbReference>
<feature type="binding site" evidence="11">
    <location>
        <position position="532"/>
    </location>
    <ligand>
        <name>Zn(2+)</name>
        <dbReference type="ChEBI" id="CHEBI:29105"/>
        <label>2</label>
    </ligand>
</feature>
<dbReference type="Gene3D" id="3.40.1440.60">
    <property type="entry name" value="PriA, 3(prime) DNA-binding domain"/>
    <property type="match status" value="1"/>
</dbReference>
<dbReference type="InterPro" id="IPR042115">
    <property type="entry name" value="PriA_3primeBD_sf"/>
</dbReference>
<organism evidence="14 15">
    <name type="scientific">Winogradskyella immobilis</name>
    <dbReference type="NCBI Taxonomy" id="2816852"/>
    <lineage>
        <taxon>Bacteria</taxon>
        <taxon>Pseudomonadati</taxon>
        <taxon>Bacteroidota</taxon>
        <taxon>Flavobacteriia</taxon>
        <taxon>Flavobacteriales</taxon>
        <taxon>Flavobacteriaceae</taxon>
        <taxon>Winogradskyella</taxon>
    </lineage>
</organism>
<reference evidence="14" key="2">
    <citation type="submission" date="2021-10" db="EMBL/GenBank/DDBJ databases">
        <title>Genome of Winogradskyella sp. E313.</title>
        <authorList>
            <person name="Zhou Y."/>
        </authorList>
    </citation>
    <scope>NUCLEOTIDE SEQUENCE</scope>
    <source>
        <strain evidence="14">E313</strain>
    </source>
</reference>
<dbReference type="Pfam" id="PF18074">
    <property type="entry name" value="PriA_C"/>
    <property type="match status" value="1"/>
</dbReference>
<dbReference type="SUPFAM" id="SSF52540">
    <property type="entry name" value="P-loop containing nucleoside triphosphate hydrolases"/>
    <property type="match status" value="2"/>
</dbReference>
<feature type="binding site" evidence="11">
    <location>
        <position position="550"/>
    </location>
    <ligand>
        <name>Zn(2+)</name>
        <dbReference type="ChEBI" id="CHEBI:29105"/>
        <label>2</label>
    </ligand>
</feature>
<keyword evidence="10 11" id="KW-0413">Isomerase</keyword>
<dbReference type="InterPro" id="IPR005259">
    <property type="entry name" value="PriA"/>
</dbReference>
<dbReference type="SMART" id="SM00487">
    <property type="entry name" value="DEXDc"/>
    <property type="match status" value="1"/>
</dbReference>
<evidence type="ECO:0000313" key="15">
    <source>
        <dbReference type="Proteomes" id="UP000778797"/>
    </source>
</evidence>
<dbReference type="Gene3D" id="3.40.50.300">
    <property type="entry name" value="P-loop containing nucleotide triphosphate hydrolases"/>
    <property type="match status" value="2"/>
</dbReference>
<comment type="catalytic activity">
    <reaction evidence="11">
        <text>Couples ATP hydrolysis with the unwinding of duplex DNA by translocating in the 3'-5' direction.</text>
        <dbReference type="EC" id="5.6.2.4"/>
    </reaction>
</comment>
<comment type="catalytic activity">
    <reaction evidence="11">
        <text>ATP + H2O = ADP + phosphate + H(+)</text>
        <dbReference type="Rhea" id="RHEA:13065"/>
        <dbReference type="ChEBI" id="CHEBI:15377"/>
        <dbReference type="ChEBI" id="CHEBI:15378"/>
        <dbReference type="ChEBI" id="CHEBI:30616"/>
        <dbReference type="ChEBI" id="CHEBI:43474"/>
        <dbReference type="ChEBI" id="CHEBI:456216"/>
        <dbReference type="EC" id="5.6.2.4"/>
    </reaction>
</comment>
<comment type="function">
    <text evidence="11">Initiates the restart of stalled replication forks, which reloads the replicative helicase on sites other than the origin of replication. Recognizes and binds to abandoned replication forks and remodels them to uncover a helicase loading site. Promotes assembly of the primosome at these replication forks.</text>
</comment>
<feature type="binding site" evidence="11">
    <location>
        <position position="553"/>
    </location>
    <ligand>
        <name>Zn(2+)</name>
        <dbReference type="ChEBI" id="CHEBI:29105"/>
        <label>2</label>
    </ligand>
</feature>
<evidence type="ECO:0000313" key="14">
    <source>
        <dbReference type="EMBL" id="MCC1484838.1"/>
    </source>
</evidence>
<evidence type="ECO:0000256" key="10">
    <source>
        <dbReference type="ARBA" id="ARBA00023235"/>
    </source>
</evidence>
<dbReference type="EMBL" id="JAFMPT010000011">
    <property type="protein sequence ID" value="MCC1484838.1"/>
    <property type="molecule type" value="Genomic_DNA"/>
</dbReference>
<feature type="binding site" evidence="11">
    <location>
        <position position="535"/>
    </location>
    <ligand>
        <name>Zn(2+)</name>
        <dbReference type="ChEBI" id="CHEBI:29105"/>
        <label>2</label>
    </ligand>
</feature>
<comment type="cofactor">
    <cofactor evidence="11">
        <name>Zn(2+)</name>
        <dbReference type="ChEBI" id="CHEBI:29105"/>
    </cofactor>
    <text evidence="11">Binds 2 zinc ions per subunit.</text>
</comment>
<feature type="binding site" evidence="11">
    <location>
        <position position="523"/>
    </location>
    <ligand>
        <name>Zn(2+)</name>
        <dbReference type="ChEBI" id="CHEBI:29105"/>
        <label>1</label>
    </ligand>
</feature>
<sequence>MDFIDVILPIPLQKAFTYHITEAESKFLKPGMRVAVPFGKSKIYTALVFTIHQNPPTAYDAKTIHQILDDKPVVTTTQLKHWQWIASYYMCSLGEVMRAAMPNAFILESETIISINNSSSVEEHNLKDDEFLIVEALQHQSSLKIGDVMSILDKKRVLPVIKDLVDKNVLQLQEELYEKYKPKLVRYVKLHANYKSEEHLQNLFEQLKRAPKQRDVVMNLFVLETESNASIKVSELLKRSGATSATLKTLIDKSILEEYFIQTDRVQFKGDNSSTAKTLNDAQQKALTEIEEIFKEKSVALLHGVTSSGKTEIYIKLIETELKAGKQVLYLLPEIALTTQLVNRLQSYFGEKVAVFHSRYSGNERVEVWHNMLENSEKTQVIIGARSSLLLPFNNLGLIIVDEEHEQSYKQFDPAPRYHARDAAIVLSNIFSAKTLLGSATPSLESYYNASSGKYGLIELNTRYNNVLMPDIELIDLADKYKRKRMKGHFSDRLIEEMIETLDEGFQIILFQNRRGFSPIIECTTCGHSPQCPNCDVSLTYHQYRDQLRCHYCGYNSIMPKACEACGNITLDTKGFGTEQIEEEVKTLFPDKKVARMDLDTTRGKYGFEKIITAFEQREIDILVGTQMLTKGLDFRSIKLVGIMNADNLLNFPDFRAHERSYQLMAQVSGRAGRTDVRGKVLIQTYNPHHNILQQVSSNLYKDMYKEQLDERYNFKYPPIYRLIKITLKHKDYNRVNLASDWYARSLKQVFKQNVLGPEFPPVSRIRNLYHKNILIKIPQPQSLPKTKEAISKIHNSFLSIKDYRAVRVVLNIDNY</sequence>
<evidence type="ECO:0000256" key="7">
    <source>
        <dbReference type="ARBA" id="ARBA00022833"/>
    </source>
</evidence>
<comment type="caution">
    <text evidence="14">The sequence shown here is derived from an EMBL/GenBank/DDBJ whole genome shotgun (WGS) entry which is preliminary data.</text>
</comment>
<comment type="similarity">
    <text evidence="11">Belongs to the helicase family. PriA subfamily.</text>
</comment>
<keyword evidence="7 11" id="KW-0862">Zinc</keyword>
<keyword evidence="4 11" id="KW-0547">Nucleotide-binding</keyword>
<dbReference type="PANTHER" id="PTHR30580">
    <property type="entry name" value="PRIMOSOMAL PROTEIN N"/>
    <property type="match status" value="1"/>
</dbReference>
<dbReference type="RefSeq" id="WP_227477314.1">
    <property type="nucleotide sequence ID" value="NZ_JAFMPT010000011.1"/>
</dbReference>
<dbReference type="PROSITE" id="PS51192">
    <property type="entry name" value="HELICASE_ATP_BIND_1"/>
    <property type="match status" value="1"/>
</dbReference>
<accession>A0ABS8ENP6</accession>
<comment type="subunit">
    <text evidence="11">Component of the replication restart primosome.</text>
</comment>
<dbReference type="Pfam" id="PF00270">
    <property type="entry name" value="DEAD"/>
    <property type="match status" value="1"/>
</dbReference>
<evidence type="ECO:0000256" key="5">
    <source>
        <dbReference type="ARBA" id="ARBA00022801"/>
    </source>
</evidence>
<keyword evidence="3 11" id="KW-0479">Metal-binding</keyword>
<dbReference type="Pfam" id="PF00271">
    <property type="entry name" value="Helicase_C"/>
    <property type="match status" value="1"/>
</dbReference>
<dbReference type="NCBIfam" id="TIGR00595">
    <property type="entry name" value="priA"/>
    <property type="match status" value="1"/>
</dbReference>
<keyword evidence="6 11" id="KW-0347">Helicase</keyword>
<evidence type="ECO:0000256" key="4">
    <source>
        <dbReference type="ARBA" id="ARBA00022741"/>
    </source>
</evidence>
<dbReference type="Pfam" id="PF17764">
    <property type="entry name" value="PriA_3primeBD"/>
    <property type="match status" value="1"/>
</dbReference>
<dbReference type="InterPro" id="IPR040498">
    <property type="entry name" value="PriA_CRR"/>
</dbReference>
<dbReference type="InterPro" id="IPR027417">
    <property type="entry name" value="P-loop_NTPase"/>
</dbReference>
<keyword evidence="8 11" id="KW-0067">ATP-binding</keyword>
<dbReference type="InterPro" id="IPR041222">
    <property type="entry name" value="PriA_3primeBD"/>
</dbReference>
<keyword evidence="15" id="KW-1185">Reference proteome</keyword>
<dbReference type="EC" id="5.6.2.4" evidence="11"/>
<dbReference type="InterPro" id="IPR014001">
    <property type="entry name" value="Helicase_ATP-bd"/>
</dbReference>
<reference evidence="14" key="1">
    <citation type="submission" date="2021-03" db="EMBL/GenBank/DDBJ databases">
        <authorList>
            <person name="Ping X."/>
        </authorList>
    </citation>
    <scope>NUCLEOTIDE SEQUENCE</scope>
    <source>
        <strain evidence="14">E313</strain>
    </source>
</reference>
<evidence type="ECO:0000256" key="3">
    <source>
        <dbReference type="ARBA" id="ARBA00022723"/>
    </source>
</evidence>
<evidence type="ECO:0000256" key="8">
    <source>
        <dbReference type="ARBA" id="ARBA00022840"/>
    </source>
</evidence>
<feature type="domain" description="Helicase C-terminal" evidence="13">
    <location>
        <begin position="558"/>
        <end position="712"/>
    </location>
</feature>
<protein>
    <recommendedName>
        <fullName evidence="11">Replication restart protein PriA</fullName>
    </recommendedName>
    <alternativeName>
        <fullName evidence="11">ATP-dependent DNA helicase PriA</fullName>
        <ecNumber evidence="11">5.6.2.4</ecNumber>
    </alternativeName>
    <alternativeName>
        <fullName evidence="11">DNA 3'-5' helicase PriA</fullName>
    </alternativeName>
</protein>
<dbReference type="PROSITE" id="PS51194">
    <property type="entry name" value="HELICASE_CTER"/>
    <property type="match status" value="1"/>
</dbReference>
<dbReference type="Pfam" id="PF18319">
    <property type="entry name" value="Zn_ribbon_PriA"/>
    <property type="match status" value="1"/>
</dbReference>